<evidence type="ECO:0000259" key="1">
    <source>
        <dbReference type="PROSITE" id="PS50801"/>
    </source>
</evidence>
<accession>A0ABW1J562</accession>
<keyword evidence="3" id="KW-1185">Reference proteome</keyword>
<dbReference type="InterPro" id="IPR002645">
    <property type="entry name" value="STAS_dom"/>
</dbReference>
<dbReference type="Proteomes" id="UP001596302">
    <property type="component" value="Unassembled WGS sequence"/>
</dbReference>
<feature type="domain" description="STAS" evidence="1">
    <location>
        <begin position="19"/>
        <end position="128"/>
    </location>
</feature>
<comment type="caution">
    <text evidence="2">The sequence shown here is derived from an EMBL/GenBank/DDBJ whole genome shotgun (WGS) entry which is preliminary data.</text>
</comment>
<dbReference type="InterPro" id="IPR036513">
    <property type="entry name" value="STAS_dom_sf"/>
</dbReference>
<dbReference type="Gene3D" id="3.30.750.24">
    <property type="entry name" value="STAS domain"/>
    <property type="match status" value="1"/>
</dbReference>
<name>A0ABW1J562_9PSEU</name>
<organism evidence="2 3">
    <name type="scientific">Pseudonocardia hispaniensis</name>
    <dbReference type="NCBI Taxonomy" id="904933"/>
    <lineage>
        <taxon>Bacteria</taxon>
        <taxon>Bacillati</taxon>
        <taxon>Actinomycetota</taxon>
        <taxon>Actinomycetes</taxon>
        <taxon>Pseudonocardiales</taxon>
        <taxon>Pseudonocardiaceae</taxon>
        <taxon>Pseudonocardia</taxon>
    </lineage>
</organism>
<dbReference type="EMBL" id="JBHSQW010000034">
    <property type="protein sequence ID" value="MFC5995837.1"/>
    <property type="molecule type" value="Genomic_DNA"/>
</dbReference>
<proteinExistence type="predicted"/>
<gene>
    <name evidence="2" type="ORF">ACFQE5_16635</name>
</gene>
<reference evidence="3" key="1">
    <citation type="journal article" date="2019" name="Int. J. Syst. Evol. Microbiol.">
        <title>The Global Catalogue of Microorganisms (GCM) 10K type strain sequencing project: providing services to taxonomists for standard genome sequencing and annotation.</title>
        <authorList>
            <consortium name="The Broad Institute Genomics Platform"/>
            <consortium name="The Broad Institute Genome Sequencing Center for Infectious Disease"/>
            <person name="Wu L."/>
            <person name="Ma J."/>
        </authorList>
    </citation>
    <scope>NUCLEOTIDE SEQUENCE [LARGE SCALE GENOMIC DNA]</scope>
    <source>
        <strain evidence="3">CCM 8391</strain>
    </source>
</reference>
<evidence type="ECO:0000313" key="3">
    <source>
        <dbReference type="Proteomes" id="UP001596302"/>
    </source>
</evidence>
<dbReference type="CDD" id="cd07043">
    <property type="entry name" value="STAS_anti-anti-sigma_factors"/>
    <property type="match status" value="1"/>
</dbReference>
<dbReference type="RefSeq" id="WP_379586288.1">
    <property type="nucleotide sequence ID" value="NZ_JBHSQW010000034.1"/>
</dbReference>
<dbReference type="PROSITE" id="PS50801">
    <property type="entry name" value="STAS"/>
    <property type="match status" value="1"/>
</dbReference>
<protein>
    <submittedName>
        <fullName evidence="2">STAS domain-containing protein</fullName>
    </submittedName>
</protein>
<evidence type="ECO:0000313" key="2">
    <source>
        <dbReference type="EMBL" id="MFC5995837.1"/>
    </source>
</evidence>
<dbReference type="Pfam" id="PF01740">
    <property type="entry name" value="STAS"/>
    <property type="match status" value="1"/>
</dbReference>
<dbReference type="SUPFAM" id="SSF52091">
    <property type="entry name" value="SpoIIaa-like"/>
    <property type="match status" value="1"/>
</dbReference>
<sequence>MSNPAVGGPLEIRVHHPAPAVVVVRPLGALDAEAAPQLITRVEFHLGCGRHVVIDLQDLGFLGPSGLHALLELYAVAKAAALRLYLTGVDGPAIAEALAFTGLSRVLPVTRLSTEELVAALTHPLRRDRPAAGVDAIALS</sequence>